<feature type="compositionally biased region" description="Low complexity" evidence="1">
    <location>
        <begin position="10"/>
        <end position="29"/>
    </location>
</feature>
<protein>
    <submittedName>
        <fullName evidence="2">Uncharacterized protein</fullName>
    </submittedName>
</protein>
<organism evidence="2 3">
    <name type="scientific">Archangium gephyra</name>
    <dbReference type="NCBI Taxonomy" id="48"/>
    <lineage>
        <taxon>Bacteria</taxon>
        <taxon>Pseudomonadati</taxon>
        <taxon>Myxococcota</taxon>
        <taxon>Myxococcia</taxon>
        <taxon>Myxococcales</taxon>
        <taxon>Cystobacterineae</taxon>
        <taxon>Archangiaceae</taxon>
        <taxon>Archangium</taxon>
    </lineage>
</organism>
<feature type="region of interest" description="Disordered" evidence="1">
    <location>
        <begin position="1"/>
        <end position="35"/>
    </location>
</feature>
<dbReference type="Proteomes" id="UP000035579">
    <property type="component" value="Chromosome"/>
</dbReference>
<reference evidence="2 3" key="1">
    <citation type="submission" date="2015-05" db="EMBL/GenBank/DDBJ databases">
        <title>Genome assembly of Archangium gephyra DSM 2261.</title>
        <authorList>
            <person name="Sharma G."/>
            <person name="Subramanian S."/>
        </authorList>
    </citation>
    <scope>NUCLEOTIDE SEQUENCE [LARGE SCALE GENOMIC DNA]</scope>
    <source>
        <strain evidence="2 3">DSM 2261</strain>
    </source>
</reference>
<feature type="region of interest" description="Disordered" evidence="1">
    <location>
        <begin position="56"/>
        <end position="77"/>
    </location>
</feature>
<evidence type="ECO:0000313" key="2">
    <source>
        <dbReference type="EMBL" id="AKJ04708.1"/>
    </source>
</evidence>
<sequence>MTRGRERAGTARGRTFFPSPGGRSGSFFRRGARDGQKVSQRFPFFSQELRDFRLGEEPSTQSGAGFARAVKPTGGVP</sequence>
<name>A0AAC8TG53_9BACT</name>
<dbReference type="KEGG" id="age:AA314_06334"/>
<proteinExistence type="predicted"/>
<evidence type="ECO:0000256" key="1">
    <source>
        <dbReference type="SAM" id="MobiDB-lite"/>
    </source>
</evidence>
<dbReference type="AlphaFoldDB" id="A0AAC8TG53"/>
<dbReference type="EMBL" id="CP011509">
    <property type="protein sequence ID" value="AKJ04708.1"/>
    <property type="molecule type" value="Genomic_DNA"/>
</dbReference>
<evidence type="ECO:0000313" key="3">
    <source>
        <dbReference type="Proteomes" id="UP000035579"/>
    </source>
</evidence>
<gene>
    <name evidence="2" type="ORF">AA314_06334</name>
</gene>
<accession>A0AAC8TG53</accession>